<feature type="binding site" evidence="9">
    <location>
        <position position="176"/>
    </location>
    <ligand>
        <name>ATP</name>
        <dbReference type="ChEBI" id="CHEBI:30616"/>
    </ligand>
</feature>
<dbReference type="NCBIfam" id="TIGR00018">
    <property type="entry name" value="panC"/>
    <property type="match status" value="1"/>
</dbReference>
<evidence type="ECO:0000256" key="1">
    <source>
        <dbReference type="ARBA" id="ARBA00004990"/>
    </source>
</evidence>
<dbReference type="HAMAP" id="MF_00158">
    <property type="entry name" value="PanC"/>
    <property type="match status" value="1"/>
</dbReference>
<dbReference type="AlphaFoldDB" id="A0A917LZB1"/>
<keyword evidence="7 9" id="KW-0067">ATP-binding</keyword>
<dbReference type="Gene3D" id="3.30.1300.10">
    <property type="entry name" value="Pantoate-beta-alanine ligase, C-terminal domain"/>
    <property type="match status" value="1"/>
</dbReference>
<comment type="caution">
    <text evidence="10">The sequence shown here is derived from an EMBL/GenBank/DDBJ whole genome shotgun (WGS) entry which is preliminary data.</text>
</comment>
<comment type="function">
    <text evidence="9">Catalyzes the condensation of pantoate with beta-alanine in an ATP-dependent reaction via a pantoyl-adenylate intermediate.</text>
</comment>
<feature type="binding site" evidence="9">
    <location>
        <position position="153"/>
    </location>
    <ligand>
        <name>(R)-pantoate</name>
        <dbReference type="ChEBI" id="CHEBI:15980"/>
    </ligand>
</feature>
<evidence type="ECO:0000256" key="7">
    <source>
        <dbReference type="ARBA" id="ARBA00022840"/>
    </source>
</evidence>
<dbReference type="RefSeq" id="WP_188453885.1">
    <property type="nucleotide sequence ID" value="NZ_BMFR01000001.1"/>
</dbReference>
<dbReference type="PANTHER" id="PTHR21299">
    <property type="entry name" value="CYTIDYLATE KINASE/PANTOATE-BETA-ALANINE LIGASE"/>
    <property type="match status" value="1"/>
</dbReference>
<comment type="subcellular location">
    <subcellularLocation>
        <location evidence="9">Cytoplasm</location>
    </subcellularLocation>
</comment>
<dbReference type="SUPFAM" id="SSF52374">
    <property type="entry name" value="Nucleotidylyl transferase"/>
    <property type="match status" value="1"/>
</dbReference>
<dbReference type="GO" id="GO:0005829">
    <property type="term" value="C:cytosol"/>
    <property type="evidence" value="ECO:0007669"/>
    <property type="project" value="TreeGrafter"/>
</dbReference>
<organism evidence="10 11">
    <name type="scientific">Virgibacillus oceani</name>
    <dbReference type="NCBI Taxonomy" id="1479511"/>
    <lineage>
        <taxon>Bacteria</taxon>
        <taxon>Bacillati</taxon>
        <taxon>Bacillota</taxon>
        <taxon>Bacilli</taxon>
        <taxon>Bacillales</taxon>
        <taxon>Bacillaceae</taxon>
        <taxon>Virgibacillus</taxon>
    </lineage>
</organism>
<feature type="binding site" evidence="9">
    <location>
        <begin position="184"/>
        <end position="187"/>
    </location>
    <ligand>
        <name>ATP</name>
        <dbReference type="ChEBI" id="CHEBI:30616"/>
    </ligand>
</feature>
<feature type="binding site" evidence="9">
    <location>
        <begin position="147"/>
        <end position="150"/>
    </location>
    <ligand>
        <name>ATP</name>
        <dbReference type="ChEBI" id="CHEBI:30616"/>
    </ligand>
</feature>
<evidence type="ECO:0000256" key="3">
    <source>
        <dbReference type="ARBA" id="ARBA00022490"/>
    </source>
</evidence>
<dbReference type="Pfam" id="PF02569">
    <property type="entry name" value="Pantoate_ligase"/>
    <property type="match status" value="1"/>
</dbReference>
<keyword evidence="5 9" id="KW-0566">Pantothenate biosynthesis</keyword>
<keyword evidence="6 9" id="KW-0547">Nucleotide-binding</keyword>
<keyword evidence="4 9" id="KW-0436">Ligase</keyword>
<comment type="catalytic activity">
    <reaction evidence="8 9">
        <text>(R)-pantoate + beta-alanine + ATP = (R)-pantothenate + AMP + diphosphate + H(+)</text>
        <dbReference type="Rhea" id="RHEA:10912"/>
        <dbReference type="ChEBI" id="CHEBI:15378"/>
        <dbReference type="ChEBI" id="CHEBI:15980"/>
        <dbReference type="ChEBI" id="CHEBI:29032"/>
        <dbReference type="ChEBI" id="CHEBI:30616"/>
        <dbReference type="ChEBI" id="CHEBI:33019"/>
        <dbReference type="ChEBI" id="CHEBI:57966"/>
        <dbReference type="ChEBI" id="CHEBI:456215"/>
        <dbReference type="EC" id="6.3.2.1"/>
    </reaction>
</comment>
<evidence type="ECO:0000256" key="8">
    <source>
        <dbReference type="ARBA" id="ARBA00048258"/>
    </source>
</evidence>
<dbReference type="InterPro" id="IPR004821">
    <property type="entry name" value="Cyt_trans-like"/>
</dbReference>
<comment type="similarity">
    <text evidence="2 9">Belongs to the pantothenate synthetase family.</text>
</comment>
<accession>A0A917LZB1</accession>
<protein>
    <recommendedName>
        <fullName evidence="9">Pantothenate synthetase</fullName>
        <shortName evidence="9">PS</shortName>
        <ecNumber evidence="9">6.3.2.1</ecNumber>
    </recommendedName>
    <alternativeName>
        <fullName evidence="9">Pantoate--beta-alanine ligase</fullName>
    </alternativeName>
    <alternativeName>
        <fullName evidence="9">Pantoate-activating enzyme</fullName>
    </alternativeName>
</protein>
<keyword evidence="3 9" id="KW-0963">Cytoplasm</keyword>
<dbReference type="NCBIfam" id="TIGR00125">
    <property type="entry name" value="cyt_tran_rel"/>
    <property type="match status" value="1"/>
</dbReference>
<evidence type="ECO:0000313" key="11">
    <source>
        <dbReference type="Proteomes" id="UP000622860"/>
    </source>
</evidence>
<evidence type="ECO:0000256" key="9">
    <source>
        <dbReference type="HAMAP-Rule" id="MF_00158"/>
    </source>
</evidence>
<evidence type="ECO:0000256" key="4">
    <source>
        <dbReference type="ARBA" id="ARBA00022598"/>
    </source>
</evidence>
<comment type="miscellaneous">
    <text evidence="9">The reaction proceeds by a bi uni uni bi ping pong mechanism.</text>
</comment>
<dbReference type="GO" id="GO:0004592">
    <property type="term" value="F:pantoate-beta-alanine ligase activity"/>
    <property type="evidence" value="ECO:0007669"/>
    <property type="project" value="UniProtKB-UniRule"/>
</dbReference>
<feature type="binding site" evidence="9">
    <location>
        <begin position="30"/>
        <end position="37"/>
    </location>
    <ligand>
        <name>ATP</name>
        <dbReference type="ChEBI" id="CHEBI:30616"/>
    </ligand>
</feature>
<proteinExistence type="inferred from homology"/>
<dbReference type="CDD" id="cd00560">
    <property type="entry name" value="PanC"/>
    <property type="match status" value="1"/>
</dbReference>
<evidence type="ECO:0000256" key="2">
    <source>
        <dbReference type="ARBA" id="ARBA00009256"/>
    </source>
</evidence>
<dbReference type="InterPro" id="IPR003721">
    <property type="entry name" value="Pantoate_ligase"/>
</dbReference>
<evidence type="ECO:0000313" key="10">
    <source>
        <dbReference type="EMBL" id="GGG65462.1"/>
    </source>
</evidence>
<dbReference type="GO" id="GO:0005524">
    <property type="term" value="F:ATP binding"/>
    <property type="evidence" value="ECO:0007669"/>
    <property type="project" value="UniProtKB-KW"/>
</dbReference>
<gene>
    <name evidence="9 10" type="primary">panC</name>
    <name evidence="10" type="ORF">GCM10011398_06410</name>
</gene>
<dbReference type="PANTHER" id="PTHR21299:SF1">
    <property type="entry name" value="PANTOATE--BETA-ALANINE LIGASE"/>
    <property type="match status" value="1"/>
</dbReference>
<reference evidence="10" key="2">
    <citation type="submission" date="2020-09" db="EMBL/GenBank/DDBJ databases">
        <authorList>
            <person name="Sun Q."/>
            <person name="Zhou Y."/>
        </authorList>
    </citation>
    <scope>NUCLEOTIDE SEQUENCE</scope>
    <source>
        <strain evidence="10">CGMCC 1.12754</strain>
    </source>
</reference>
<dbReference type="EMBL" id="BMFR01000001">
    <property type="protein sequence ID" value="GGG65462.1"/>
    <property type="molecule type" value="Genomic_DNA"/>
</dbReference>
<feature type="binding site" evidence="9">
    <location>
        <position position="61"/>
    </location>
    <ligand>
        <name>beta-alanine</name>
        <dbReference type="ChEBI" id="CHEBI:57966"/>
    </ligand>
</feature>
<dbReference type="FunFam" id="3.40.50.620:FF:000013">
    <property type="entry name" value="Pantothenate synthetase"/>
    <property type="match status" value="1"/>
</dbReference>
<feature type="binding site" evidence="9">
    <location>
        <position position="61"/>
    </location>
    <ligand>
        <name>(R)-pantoate</name>
        <dbReference type="ChEBI" id="CHEBI:15980"/>
    </ligand>
</feature>
<dbReference type="InterPro" id="IPR042176">
    <property type="entry name" value="Pantoate_ligase_C"/>
</dbReference>
<dbReference type="GO" id="GO:0015940">
    <property type="term" value="P:pantothenate biosynthetic process"/>
    <property type="evidence" value="ECO:0007669"/>
    <property type="project" value="UniProtKB-UniRule"/>
</dbReference>
<dbReference type="Proteomes" id="UP000622860">
    <property type="component" value="Unassembled WGS sequence"/>
</dbReference>
<reference evidence="10" key="1">
    <citation type="journal article" date="2014" name="Int. J. Syst. Evol. Microbiol.">
        <title>Complete genome sequence of Corynebacterium casei LMG S-19264T (=DSM 44701T), isolated from a smear-ripened cheese.</title>
        <authorList>
            <consortium name="US DOE Joint Genome Institute (JGI-PGF)"/>
            <person name="Walter F."/>
            <person name="Albersmeier A."/>
            <person name="Kalinowski J."/>
            <person name="Ruckert C."/>
        </authorList>
    </citation>
    <scope>NUCLEOTIDE SEQUENCE</scope>
    <source>
        <strain evidence="10">CGMCC 1.12754</strain>
    </source>
</reference>
<feature type="active site" description="Proton donor" evidence="9">
    <location>
        <position position="37"/>
    </location>
</feature>
<name>A0A917LZB1_9BACI</name>
<sequence>MEIIRTVNEMQTRSLSILQDNKTIGFVPTMGFFHEGHLSLMKEAKKENDLVVTSIFVNPLQFGPNEDYDNYPRNEKMDAERAKEVGADILFMPGVRDMYPKKMMIDMSINERVNVLCGRSRPGHFEGILTVLSKLFNIIKPNKTYFGMKDAQQVAVVDALVQDLNFPIELVALPTIREADGLAKSSRNVNLSKAERKEAIWLHKALKHGQRFVVDGEKNPAIIEKEVKKIIENETSGSVDYVELLSYPELKNVSFIDQQVILATAVFFERARLIDNLILNADGSLVKQIK</sequence>
<keyword evidence="11" id="KW-1185">Reference proteome</keyword>
<dbReference type="Gene3D" id="3.40.50.620">
    <property type="entry name" value="HUPs"/>
    <property type="match status" value="1"/>
</dbReference>
<comment type="pathway">
    <text evidence="1 9">Cofactor biosynthesis; (R)-pantothenate biosynthesis; (R)-pantothenate from (R)-pantoate and beta-alanine: step 1/1.</text>
</comment>
<dbReference type="InterPro" id="IPR014729">
    <property type="entry name" value="Rossmann-like_a/b/a_fold"/>
</dbReference>
<comment type="subunit">
    <text evidence="9">Homodimer.</text>
</comment>
<evidence type="ECO:0000256" key="5">
    <source>
        <dbReference type="ARBA" id="ARBA00022655"/>
    </source>
</evidence>
<evidence type="ECO:0000256" key="6">
    <source>
        <dbReference type="ARBA" id="ARBA00022741"/>
    </source>
</evidence>
<dbReference type="EC" id="6.3.2.1" evidence="9"/>